<evidence type="ECO:0000259" key="2">
    <source>
        <dbReference type="Pfam" id="PF13439"/>
    </source>
</evidence>
<dbReference type="Pfam" id="PF13439">
    <property type="entry name" value="Glyco_transf_4"/>
    <property type="match status" value="1"/>
</dbReference>
<proteinExistence type="predicted"/>
<dbReference type="Pfam" id="PF00534">
    <property type="entry name" value="Glycos_transf_1"/>
    <property type="match status" value="1"/>
</dbReference>
<keyword evidence="3" id="KW-0167">Capsid protein</keyword>
<feature type="domain" description="Glycosyltransferase subfamily 4-like N-terminal" evidence="2">
    <location>
        <begin position="32"/>
        <end position="164"/>
    </location>
</feature>
<gene>
    <name evidence="3" type="ORF">J2Z37_002987</name>
</gene>
<reference evidence="3 4" key="1">
    <citation type="submission" date="2021-03" db="EMBL/GenBank/DDBJ databases">
        <title>Genomic Encyclopedia of Type Strains, Phase IV (KMG-IV): sequencing the most valuable type-strain genomes for metagenomic binning, comparative biology and taxonomic classification.</title>
        <authorList>
            <person name="Goeker M."/>
        </authorList>
    </citation>
    <scope>NUCLEOTIDE SEQUENCE [LARGE SCALE GENOMIC DNA]</scope>
    <source>
        <strain evidence="3 4">DSM 24738</strain>
    </source>
</reference>
<accession>A0ABS4GRU5</accession>
<feature type="domain" description="Glycosyl transferase family 1" evidence="1">
    <location>
        <begin position="179"/>
        <end position="354"/>
    </location>
</feature>
<keyword evidence="3" id="KW-0946">Virion</keyword>
<protein>
    <submittedName>
        <fullName evidence="3">Spore coat protein SA</fullName>
    </submittedName>
</protein>
<dbReference type="CDD" id="cd03801">
    <property type="entry name" value="GT4_PimA-like"/>
    <property type="match status" value="1"/>
</dbReference>
<dbReference type="EMBL" id="JAGGKT010000009">
    <property type="protein sequence ID" value="MBP1932976.1"/>
    <property type="molecule type" value="Genomic_DNA"/>
</dbReference>
<dbReference type="RefSeq" id="WP_209811013.1">
    <property type="nucleotide sequence ID" value="NZ_JAGGKT010000009.1"/>
</dbReference>
<evidence type="ECO:0000313" key="4">
    <source>
        <dbReference type="Proteomes" id="UP001519343"/>
    </source>
</evidence>
<keyword evidence="4" id="KW-1185">Reference proteome</keyword>
<dbReference type="Gene3D" id="3.40.50.2000">
    <property type="entry name" value="Glycogen Phosphorylase B"/>
    <property type="match status" value="2"/>
</dbReference>
<name>A0ABS4GRU5_9BACL</name>
<dbReference type="SUPFAM" id="SSF53756">
    <property type="entry name" value="UDP-Glycosyltransferase/glycogen phosphorylase"/>
    <property type="match status" value="1"/>
</dbReference>
<dbReference type="InterPro" id="IPR028098">
    <property type="entry name" value="Glyco_trans_4-like_N"/>
</dbReference>
<evidence type="ECO:0000313" key="3">
    <source>
        <dbReference type="EMBL" id="MBP1932976.1"/>
    </source>
</evidence>
<dbReference type="InterPro" id="IPR001296">
    <property type="entry name" value="Glyco_trans_1"/>
</dbReference>
<dbReference type="PANTHER" id="PTHR12526:SF638">
    <property type="entry name" value="SPORE COAT PROTEIN SA"/>
    <property type="match status" value="1"/>
</dbReference>
<organism evidence="3 4">
    <name type="scientific">Ammoniphilus resinae</name>
    <dbReference type="NCBI Taxonomy" id="861532"/>
    <lineage>
        <taxon>Bacteria</taxon>
        <taxon>Bacillati</taxon>
        <taxon>Bacillota</taxon>
        <taxon>Bacilli</taxon>
        <taxon>Bacillales</taxon>
        <taxon>Paenibacillaceae</taxon>
        <taxon>Aneurinibacillus group</taxon>
        <taxon>Ammoniphilus</taxon>
    </lineage>
</organism>
<dbReference type="Proteomes" id="UP001519343">
    <property type="component" value="Unassembled WGS sequence"/>
</dbReference>
<sequence length="382" mass="44354">MNIALICSDRGPCPPIKGGAIQLYIAKVVPLLATKHDVTVISISDPQLPEIERQENVQYIRFNQETFWQDVLHLLQNTFFDILHIFNRPQQISSIKKASPRSKVLLSLHNIIFGREWFSDQQAHDCLKHVDYITTVSQFLKTHLLSRYSFPNHLIRPLYSGVDIRDYPRRDDPLYKEQRKTVRKRWGIPKKAKVILFAGRLVANKGCHVVIDSLRKVLKKHKDTYLLVVGSKWYASEEETSYIKRLHRKSKAIKSHILFTSYVPIEEMPLYYAASDLFVCASQWKEPLARVHYEAMASSLPIITTQRGGNTEVIRQGINGLILRDYENSTALAFLINHLFSNPRQSRKLGDNGRILAERYYHFHRVAHDLLGIYEEVMNHRV</sequence>
<comment type="caution">
    <text evidence="3">The sequence shown here is derived from an EMBL/GenBank/DDBJ whole genome shotgun (WGS) entry which is preliminary data.</text>
</comment>
<dbReference type="PANTHER" id="PTHR12526">
    <property type="entry name" value="GLYCOSYLTRANSFERASE"/>
    <property type="match status" value="1"/>
</dbReference>
<evidence type="ECO:0000259" key="1">
    <source>
        <dbReference type="Pfam" id="PF00534"/>
    </source>
</evidence>